<dbReference type="RefSeq" id="WP_132216897.1">
    <property type="nucleotide sequence ID" value="NZ_SLWN01000027.1"/>
</dbReference>
<dbReference type="Pfam" id="PF18164">
    <property type="entry name" value="GNAT_C"/>
    <property type="match status" value="1"/>
</dbReference>
<evidence type="ECO:0000313" key="4">
    <source>
        <dbReference type="Proteomes" id="UP000294508"/>
    </source>
</evidence>
<dbReference type="OrthoDB" id="3229305at2"/>
<evidence type="ECO:0008006" key="5">
    <source>
        <dbReference type="Google" id="ProtNLM"/>
    </source>
</evidence>
<dbReference type="InterPro" id="IPR041644">
    <property type="entry name" value="GNAT_C"/>
</dbReference>
<dbReference type="Gene3D" id="3.40.630.120">
    <property type="match status" value="1"/>
</dbReference>
<sequence length="335" mass="36596">MSIAELGLSERATAWLGGLETAADVSLPDDRQAAEMLEFCGVSEQDRDDMLAARPDPSRHEDWWAVLGAMVTDLDRGMDQPIEANGFTSWPVLTASPIGLFVAAWALLSRLPRLLDVHAQRGVPESITKASVSALGGVMGTHRDVTGQAGVGLFPLWGPPLRFRSADIQIGRHSFTRAQLALGDGPAGYGLMIHVPPIGPLDATASEESIAAAERYFAHWYPEEPVTVFSCTSWLLDPQLAEYLHPESNILQFQRRFTVLPQLPPDDPHEGDREMMRLGLHVAPPETSLEAEDLARIPQQTTLQRAFVSHLRSGRHWATRTGIRLPAGSQLVGAL</sequence>
<proteinExistence type="predicted"/>
<evidence type="ECO:0000259" key="1">
    <source>
        <dbReference type="Pfam" id="PF18082"/>
    </source>
</evidence>
<gene>
    <name evidence="3" type="ORF">EV652_1275</name>
</gene>
<name>A0A4R2GST3_9ACTN</name>
<dbReference type="Pfam" id="PF18082">
    <property type="entry name" value="NAT_N"/>
    <property type="match status" value="1"/>
</dbReference>
<feature type="domain" description="GNAT-like C-terminal" evidence="2">
    <location>
        <begin position="188"/>
        <end position="323"/>
    </location>
</feature>
<comment type="caution">
    <text evidence="3">The sequence shown here is derived from an EMBL/GenBank/DDBJ whole genome shotgun (WGS) entry which is preliminary data.</text>
</comment>
<evidence type="ECO:0000313" key="3">
    <source>
        <dbReference type="EMBL" id="TCO13114.1"/>
    </source>
</evidence>
<keyword evidence="4" id="KW-1185">Reference proteome</keyword>
<dbReference type="Proteomes" id="UP000294508">
    <property type="component" value="Unassembled WGS sequence"/>
</dbReference>
<dbReference type="InterPro" id="IPR041273">
    <property type="entry name" value="NAT_N"/>
</dbReference>
<dbReference type="AlphaFoldDB" id="A0A4R2GST3"/>
<accession>A0A4R2GST3</accession>
<organism evidence="3 4">
    <name type="scientific">Kribbella steppae</name>
    <dbReference type="NCBI Taxonomy" id="2512223"/>
    <lineage>
        <taxon>Bacteria</taxon>
        <taxon>Bacillati</taxon>
        <taxon>Actinomycetota</taxon>
        <taxon>Actinomycetes</taxon>
        <taxon>Propionibacteriales</taxon>
        <taxon>Kribbellaceae</taxon>
        <taxon>Kribbella</taxon>
    </lineage>
</organism>
<evidence type="ECO:0000259" key="2">
    <source>
        <dbReference type="Pfam" id="PF18164"/>
    </source>
</evidence>
<dbReference type="EMBL" id="SLWN01000027">
    <property type="protein sequence ID" value="TCO13114.1"/>
    <property type="molecule type" value="Genomic_DNA"/>
</dbReference>
<protein>
    <recommendedName>
        <fullName evidence="5">Acyltransferase</fullName>
    </recommendedName>
</protein>
<feature type="domain" description="N-acyltransferase N-terminal" evidence="1">
    <location>
        <begin position="33"/>
        <end position="152"/>
    </location>
</feature>
<reference evidence="3 4" key="1">
    <citation type="journal article" date="2015" name="Stand. Genomic Sci.">
        <title>Genomic Encyclopedia of Bacterial and Archaeal Type Strains, Phase III: the genomes of soil and plant-associated and newly described type strains.</title>
        <authorList>
            <person name="Whitman W.B."/>
            <person name="Woyke T."/>
            <person name="Klenk H.P."/>
            <person name="Zhou Y."/>
            <person name="Lilburn T.G."/>
            <person name="Beck B.J."/>
            <person name="De Vos P."/>
            <person name="Vandamme P."/>
            <person name="Eisen J.A."/>
            <person name="Garrity G."/>
            <person name="Hugenholtz P."/>
            <person name="Kyrpides N.C."/>
        </authorList>
    </citation>
    <scope>NUCLEOTIDE SEQUENCE [LARGE SCALE GENOMIC DNA]</scope>
    <source>
        <strain evidence="3 4">VKM Ac-2572</strain>
    </source>
</reference>